<evidence type="ECO:0000313" key="3">
    <source>
        <dbReference type="EMBL" id="CAD9214268.1"/>
    </source>
</evidence>
<dbReference type="AlphaFoldDB" id="A0A6U1K310"/>
<keyword evidence="1" id="KW-0472">Membrane</keyword>
<feature type="transmembrane region" description="Helical" evidence="1">
    <location>
        <begin position="49"/>
        <end position="69"/>
    </location>
</feature>
<dbReference type="EMBL" id="HBGG01031596">
    <property type="protein sequence ID" value="CAD9214267.1"/>
    <property type="molecule type" value="Transcribed_RNA"/>
</dbReference>
<accession>A0A6U1K310</accession>
<name>A0A6U1K310_9CHLO</name>
<evidence type="ECO:0000313" key="2">
    <source>
        <dbReference type="EMBL" id="CAD9214267.1"/>
    </source>
</evidence>
<feature type="transmembrane region" description="Helical" evidence="1">
    <location>
        <begin position="81"/>
        <end position="102"/>
    </location>
</feature>
<keyword evidence="1" id="KW-0812">Transmembrane</keyword>
<reference evidence="2" key="1">
    <citation type="submission" date="2021-01" db="EMBL/GenBank/DDBJ databases">
        <authorList>
            <person name="Corre E."/>
            <person name="Pelletier E."/>
            <person name="Niang G."/>
            <person name="Scheremetjew M."/>
            <person name="Finn R."/>
            <person name="Kale V."/>
            <person name="Holt S."/>
            <person name="Cochrane G."/>
            <person name="Meng A."/>
            <person name="Brown T."/>
            <person name="Cohen L."/>
        </authorList>
    </citation>
    <scope>NUCLEOTIDE SEQUENCE</scope>
    <source>
        <strain evidence="2">PLY429</strain>
    </source>
</reference>
<protein>
    <submittedName>
        <fullName evidence="2">Uncharacterized protein</fullName>
    </submittedName>
</protein>
<organism evidence="2">
    <name type="scientific">Tetraselmis chuii</name>
    <dbReference type="NCBI Taxonomy" id="63592"/>
    <lineage>
        <taxon>Eukaryota</taxon>
        <taxon>Viridiplantae</taxon>
        <taxon>Chlorophyta</taxon>
        <taxon>core chlorophytes</taxon>
        <taxon>Chlorodendrophyceae</taxon>
        <taxon>Chlorodendrales</taxon>
        <taxon>Chlorodendraceae</taxon>
        <taxon>Tetraselmis</taxon>
    </lineage>
</organism>
<keyword evidence="1" id="KW-1133">Transmembrane helix</keyword>
<evidence type="ECO:0000256" key="1">
    <source>
        <dbReference type="SAM" id="Phobius"/>
    </source>
</evidence>
<proteinExistence type="predicted"/>
<sequence>MPVDLNQKLVCSKSRGLALLTIVQNNESLVLYFRAFCRFISLSELLCSIAQRCSSAMCYFGVFLLFNKYSYYNKYRGERSAVLQTFLFAWWPALLFLARFFFQERSADHQEKGIKE</sequence>
<gene>
    <name evidence="2" type="ORF">TCHU04912_LOCUS16506</name>
    <name evidence="3" type="ORF">TCHU04912_LOCUS16507</name>
</gene>
<dbReference type="EMBL" id="HBGG01031597">
    <property type="protein sequence ID" value="CAD9214268.1"/>
    <property type="molecule type" value="Transcribed_RNA"/>
</dbReference>